<dbReference type="Proteomes" id="UP001325680">
    <property type="component" value="Chromosome"/>
</dbReference>
<dbReference type="Pfam" id="PF05686">
    <property type="entry name" value="Glyco_transf_90"/>
    <property type="match status" value="1"/>
</dbReference>
<dbReference type="SMART" id="SM00672">
    <property type="entry name" value="CAP10"/>
    <property type="match status" value="1"/>
</dbReference>
<proteinExistence type="predicted"/>
<reference evidence="3 4" key="1">
    <citation type="submission" date="2023-12" db="EMBL/GenBank/DDBJ databases">
        <title>Genome sequencing and assembly of bacterial species from a model synthetic community.</title>
        <authorList>
            <person name="Hogle S.L."/>
        </authorList>
    </citation>
    <scope>NUCLEOTIDE SEQUENCE [LARGE SCALE GENOMIC DNA]</scope>
    <source>
        <strain evidence="3 4">HAMBI_3031</strain>
    </source>
</reference>
<name>A0ABZ0WAF7_9BACT</name>
<evidence type="ECO:0000313" key="4">
    <source>
        <dbReference type="Proteomes" id="UP001325680"/>
    </source>
</evidence>
<dbReference type="RefSeq" id="WP_114789658.1">
    <property type="nucleotide sequence ID" value="NZ_CP139960.1"/>
</dbReference>
<organism evidence="3 4">
    <name type="scientific">Niabella yanshanensis</name>
    <dbReference type="NCBI Taxonomy" id="577386"/>
    <lineage>
        <taxon>Bacteria</taxon>
        <taxon>Pseudomonadati</taxon>
        <taxon>Bacteroidota</taxon>
        <taxon>Chitinophagia</taxon>
        <taxon>Chitinophagales</taxon>
        <taxon>Chitinophagaceae</taxon>
        <taxon>Niabella</taxon>
    </lineage>
</organism>
<evidence type="ECO:0000256" key="1">
    <source>
        <dbReference type="ARBA" id="ARBA00022679"/>
    </source>
</evidence>
<evidence type="ECO:0000259" key="2">
    <source>
        <dbReference type="SMART" id="SM00672"/>
    </source>
</evidence>
<gene>
    <name evidence="3" type="ORF">U0035_08990</name>
</gene>
<protein>
    <submittedName>
        <fullName evidence="3">Glycosyl transferase family 90</fullName>
    </submittedName>
</protein>
<feature type="domain" description="Glycosyl transferase CAP10" evidence="2">
    <location>
        <begin position="75"/>
        <end position="309"/>
    </location>
</feature>
<keyword evidence="4" id="KW-1185">Reference proteome</keyword>
<dbReference type="PANTHER" id="PTHR12203:SF35">
    <property type="entry name" value="PROTEIN O-GLUCOSYLTRANSFERASE 1"/>
    <property type="match status" value="1"/>
</dbReference>
<evidence type="ECO:0000313" key="3">
    <source>
        <dbReference type="EMBL" id="WQD40278.1"/>
    </source>
</evidence>
<accession>A0ABZ0WAF7</accession>
<dbReference type="InterPro" id="IPR006598">
    <property type="entry name" value="CAP10"/>
</dbReference>
<keyword evidence="1 3" id="KW-0808">Transferase</keyword>
<dbReference type="EMBL" id="CP139960">
    <property type="protein sequence ID" value="WQD40278.1"/>
    <property type="molecule type" value="Genomic_DNA"/>
</dbReference>
<dbReference type="InterPro" id="IPR051091">
    <property type="entry name" value="O-Glucosyltr/Glycosyltrsf_90"/>
</dbReference>
<sequence length="321" mass="38123">MRIKKTFKPVYYFNAYSNHTRLLLGGRKNINAVLKDISQFDIEYLKDRVNYYNKLETITPIGNDAPAIETFKRLEKPDKFSTYHHDSLEYLIYYKPELRLNYVFGDITYVPDSPSIIKSRPVKANENSVVLKLDRTRHYRFVEDEIPFGNKKNILISRGAVEQPHRAAFYKMYFEHPLCDLGHVCPRGGYDEWVKPYMSIPEQLQYKFVLSLEGFDVATNLKWVMSSSSIAVMPRAKYETWFMEGRLIPDQHYICIKDDYSDLEEKLDYYINHPQQAMAIIKNANEYVRQFQNTKQERIINLLVLDKYFYYTGQTSNWILR</sequence>
<dbReference type="PANTHER" id="PTHR12203">
    <property type="entry name" value="KDEL LYS-ASP-GLU-LEU CONTAINING - RELATED"/>
    <property type="match status" value="1"/>
</dbReference>
<dbReference type="GO" id="GO:0016740">
    <property type="term" value="F:transferase activity"/>
    <property type="evidence" value="ECO:0007669"/>
    <property type="project" value="UniProtKB-KW"/>
</dbReference>